<dbReference type="AlphaFoldDB" id="A0A7K3W7Q8"/>
<dbReference type="PROSITE" id="PS51729">
    <property type="entry name" value="GNAT_YJDJ"/>
    <property type="match status" value="1"/>
</dbReference>
<dbReference type="Gene3D" id="3.40.630.30">
    <property type="match status" value="1"/>
</dbReference>
<evidence type="ECO:0000313" key="3">
    <source>
        <dbReference type="Proteomes" id="UP000470470"/>
    </source>
</evidence>
<dbReference type="PANTHER" id="PTHR31435:SF10">
    <property type="entry name" value="BSR4717 PROTEIN"/>
    <property type="match status" value="1"/>
</dbReference>
<feature type="domain" description="N-acetyltransferase" evidence="1">
    <location>
        <begin position="6"/>
        <end position="94"/>
    </location>
</feature>
<dbReference type="Proteomes" id="UP000470470">
    <property type="component" value="Unassembled WGS sequence"/>
</dbReference>
<dbReference type="InterPro" id="IPR031165">
    <property type="entry name" value="GNAT_YJDJ"/>
</dbReference>
<reference evidence="2 3" key="1">
    <citation type="submission" date="2020-02" db="EMBL/GenBank/DDBJ databases">
        <title>The whole genome sequence of CPCC 205119.</title>
        <authorList>
            <person name="Jiang Z."/>
        </authorList>
    </citation>
    <scope>NUCLEOTIDE SEQUENCE [LARGE SCALE GENOMIC DNA]</scope>
    <source>
        <strain evidence="2 3">CPCC 205119</strain>
    </source>
</reference>
<gene>
    <name evidence="2" type="ORF">G1H19_00505</name>
</gene>
<proteinExistence type="predicted"/>
<dbReference type="GO" id="GO:0016740">
    <property type="term" value="F:transferase activity"/>
    <property type="evidence" value="ECO:0007669"/>
    <property type="project" value="UniProtKB-KW"/>
</dbReference>
<dbReference type="PANTHER" id="PTHR31435">
    <property type="entry name" value="PROTEIN NATD1"/>
    <property type="match status" value="1"/>
</dbReference>
<comment type="caution">
    <text evidence="2">The sequence shown here is derived from an EMBL/GenBank/DDBJ whole genome shotgun (WGS) entry which is preliminary data.</text>
</comment>
<dbReference type="Pfam" id="PF14542">
    <property type="entry name" value="Acetyltransf_CG"/>
    <property type="match status" value="1"/>
</dbReference>
<dbReference type="SUPFAM" id="SSF55729">
    <property type="entry name" value="Acyl-CoA N-acyltransferases (Nat)"/>
    <property type="match status" value="1"/>
</dbReference>
<accession>A0A7K3W7Q8</accession>
<name>A0A7K3W7Q8_9ACTN</name>
<dbReference type="InterPro" id="IPR045057">
    <property type="entry name" value="Gcn5-rel_NAT"/>
</dbReference>
<evidence type="ECO:0000313" key="2">
    <source>
        <dbReference type="EMBL" id="NEL52498.1"/>
    </source>
</evidence>
<dbReference type="InterPro" id="IPR016181">
    <property type="entry name" value="Acyl_CoA_acyltransferase"/>
</dbReference>
<evidence type="ECO:0000259" key="1">
    <source>
        <dbReference type="PROSITE" id="PS51729"/>
    </source>
</evidence>
<keyword evidence="3" id="KW-1185">Reference proteome</keyword>
<sequence>MDLTVTHDPENSLYALTEGEGGPRVGLAAYQRSGDEWTFTHTEVDPAGEGKGRGGTLVRGALDDVRAQGGTVVPLCSFVRGWIDRHPEYQDLLPADRA</sequence>
<organism evidence="2 3">
    <name type="scientific">Goekera deserti</name>
    <dbReference type="NCBI Taxonomy" id="2497753"/>
    <lineage>
        <taxon>Bacteria</taxon>
        <taxon>Bacillati</taxon>
        <taxon>Actinomycetota</taxon>
        <taxon>Actinomycetes</taxon>
        <taxon>Geodermatophilales</taxon>
        <taxon>Geodermatophilaceae</taxon>
        <taxon>Goekera</taxon>
    </lineage>
</organism>
<protein>
    <submittedName>
        <fullName evidence="2">N-acetyltransferase</fullName>
    </submittedName>
</protein>
<dbReference type="EMBL" id="JAAGWK010000002">
    <property type="protein sequence ID" value="NEL52498.1"/>
    <property type="molecule type" value="Genomic_DNA"/>
</dbReference>
<keyword evidence="2" id="KW-0808">Transferase</keyword>